<dbReference type="Proteomes" id="UP000268313">
    <property type="component" value="Unassembled WGS sequence"/>
</dbReference>
<evidence type="ECO:0000313" key="2">
    <source>
        <dbReference type="Proteomes" id="UP000268313"/>
    </source>
</evidence>
<accession>A0A3A8K5Q1</accession>
<organism evidence="1 2">
    <name type="scientific">Corallococcus carmarthensis</name>
    <dbReference type="NCBI Taxonomy" id="2316728"/>
    <lineage>
        <taxon>Bacteria</taxon>
        <taxon>Pseudomonadati</taxon>
        <taxon>Myxococcota</taxon>
        <taxon>Myxococcia</taxon>
        <taxon>Myxococcales</taxon>
        <taxon>Cystobacterineae</taxon>
        <taxon>Myxococcaceae</taxon>
        <taxon>Corallococcus</taxon>
    </lineage>
</organism>
<reference evidence="2" key="1">
    <citation type="submission" date="2018-09" db="EMBL/GenBank/DDBJ databases">
        <authorList>
            <person name="Livingstone P.G."/>
            <person name="Whitworth D.E."/>
        </authorList>
    </citation>
    <scope>NUCLEOTIDE SEQUENCE [LARGE SCALE GENOMIC DNA]</scope>
    <source>
        <strain evidence="2">CA043D</strain>
    </source>
</reference>
<dbReference type="EMBL" id="RAWE01000109">
    <property type="protein sequence ID" value="RKG99664.1"/>
    <property type="molecule type" value="Genomic_DNA"/>
</dbReference>
<keyword evidence="2" id="KW-1185">Reference proteome</keyword>
<dbReference type="OrthoDB" id="5518958at2"/>
<gene>
    <name evidence="1" type="ORF">D7X32_25915</name>
</gene>
<dbReference type="RefSeq" id="WP_120605249.1">
    <property type="nucleotide sequence ID" value="NZ_JABFJX010000216.1"/>
</dbReference>
<protein>
    <submittedName>
        <fullName evidence="1">Uncharacterized protein</fullName>
    </submittedName>
</protein>
<evidence type="ECO:0000313" key="1">
    <source>
        <dbReference type="EMBL" id="RKG99664.1"/>
    </source>
</evidence>
<name>A0A3A8K5Q1_9BACT</name>
<proteinExistence type="predicted"/>
<dbReference type="AlphaFoldDB" id="A0A3A8K5Q1"/>
<sequence length="103" mass="11157">MSHSLLEGRLVDAQGNLIGRVRVSAKGGRWSGEIDLGGTAPSVVSLFTRFEEVVEGQMLSFLDDVETEISRLGARLLVAGEEALAVEDLQIYPAPRVVSFRTL</sequence>
<comment type="caution">
    <text evidence="1">The sequence shown here is derived from an EMBL/GenBank/DDBJ whole genome shotgun (WGS) entry which is preliminary data.</text>
</comment>